<feature type="compositionally biased region" description="Low complexity" evidence="4">
    <location>
        <begin position="58"/>
        <end position="103"/>
    </location>
</feature>
<proteinExistence type="predicted"/>
<protein>
    <submittedName>
        <fullName evidence="5">O-linked GlcNAc transferase</fullName>
    </submittedName>
</protein>
<dbReference type="PANTHER" id="PTHR15704">
    <property type="entry name" value="SUPERKILLER 3 PROTEIN-RELATED"/>
    <property type="match status" value="1"/>
</dbReference>
<dbReference type="SMART" id="SM00028">
    <property type="entry name" value="TPR"/>
    <property type="match status" value="5"/>
</dbReference>
<dbReference type="Gene3D" id="1.25.40.10">
    <property type="entry name" value="Tetratricopeptide repeat domain"/>
    <property type="match status" value="3"/>
</dbReference>
<dbReference type="EMBL" id="CP020946">
    <property type="protein sequence ID" value="ASD62152.1"/>
    <property type="molecule type" value="Genomic_DNA"/>
</dbReference>
<dbReference type="Pfam" id="PF13181">
    <property type="entry name" value="TPR_8"/>
    <property type="match status" value="1"/>
</dbReference>
<accession>A0A1Z3N3U7</accession>
<name>A0A1Z3N3U7_BDEBC</name>
<dbReference type="SUPFAM" id="SSF48452">
    <property type="entry name" value="TPR-like"/>
    <property type="match status" value="1"/>
</dbReference>
<keyword evidence="1" id="KW-0677">Repeat</keyword>
<evidence type="ECO:0000313" key="6">
    <source>
        <dbReference type="Proteomes" id="UP000197003"/>
    </source>
</evidence>
<evidence type="ECO:0000256" key="3">
    <source>
        <dbReference type="PROSITE-ProRule" id="PRU00339"/>
    </source>
</evidence>
<dbReference type="PANTHER" id="PTHR15704:SF7">
    <property type="entry name" value="SUPERKILLER COMPLEX PROTEIN 3"/>
    <property type="match status" value="1"/>
</dbReference>
<dbReference type="PROSITE" id="PS50005">
    <property type="entry name" value="TPR"/>
    <property type="match status" value="2"/>
</dbReference>
<feature type="region of interest" description="Disordered" evidence="4">
    <location>
        <begin position="49"/>
        <end position="103"/>
    </location>
</feature>
<organism evidence="5 6">
    <name type="scientific">Bdellovibrio bacteriovorus</name>
    <dbReference type="NCBI Taxonomy" id="959"/>
    <lineage>
        <taxon>Bacteria</taxon>
        <taxon>Pseudomonadati</taxon>
        <taxon>Bdellovibrionota</taxon>
        <taxon>Bdellovibrionia</taxon>
        <taxon>Bdellovibrionales</taxon>
        <taxon>Pseudobdellovibrionaceae</taxon>
        <taxon>Bdellovibrio</taxon>
    </lineage>
</organism>
<feature type="repeat" description="TPR" evidence="3">
    <location>
        <begin position="206"/>
        <end position="239"/>
    </location>
</feature>
<sequence length="443" mass="49896">MPNGLNFNRLIFTVFLAFVSFLVIDPPRALAAEQTKDEFSLFEEELKPAATPTPPVVKPTAPTISKPTVTKPTVTAPKVETPKVDTPAAPATPAAPEKATATVPKPEAVTAPVAAVPTDETPEQKIERLKKEIRASPKNARLIVDLADELYKKEEYEKVTLLLWKHVDKIDRRGLLILARSHEKRKEPTEMIRSLNVLLGKDEKDFEAYSLMGNAYTLQRKTKDAMESYKKSIELNAKYEPAYDGLISLYEKRDTPNLYELRILLQDMVQNIGPRPQYLRKLCEINTRDGTYEPAVQSCKEAIQKDPKIADAYVYLGLSYKALGEDAIAVKTLKKAANDFPKSELAQYHYGALLEEQKNYIDAMKVFKSGTEADSQAARSWLGLATTSFELRKYDISLMAYKNACKFDKKNAVAFRRATTVLRNAKNNKWTDQFEQASENCTF</sequence>
<reference evidence="5 6" key="1">
    <citation type="submission" date="2017-04" db="EMBL/GenBank/DDBJ databases">
        <title>Whole genome sequence of Bdellovibrio bacteriovorus strain SSB218315.</title>
        <authorList>
            <person name="Oyedara O."/>
            <person name="Rodriguez-Perez M.A."/>
        </authorList>
    </citation>
    <scope>NUCLEOTIDE SEQUENCE [LARGE SCALE GENOMIC DNA]</scope>
    <source>
        <strain evidence="5 6">SSB218315</strain>
    </source>
</reference>
<feature type="repeat" description="TPR" evidence="3">
    <location>
        <begin position="310"/>
        <end position="343"/>
    </location>
</feature>
<dbReference type="GO" id="GO:0006401">
    <property type="term" value="P:RNA catabolic process"/>
    <property type="evidence" value="ECO:0007669"/>
    <property type="project" value="InterPro"/>
</dbReference>
<keyword evidence="5" id="KW-0808">Transferase</keyword>
<dbReference type="Pfam" id="PF13174">
    <property type="entry name" value="TPR_6"/>
    <property type="match status" value="1"/>
</dbReference>
<dbReference type="GO" id="GO:0016740">
    <property type="term" value="F:transferase activity"/>
    <property type="evidence" value="ECO:0007669"/>
    <property type="project" value="UniProtKB-KW"/>
</dbReference>
<evidence type="ECO:0000256" key="1">
    <source>
        <dbReference type="ARBA" id="ARBA00022737"/>
    </source>
</evidence>
<dbReference type="InterPro" id="IPR011990">
    <property type="entry name" value="TPR-like_helical_dom_sf"/>
</dbReference>
<dbReference type="GO" id="GO:0055087">
    <property type="term" value="C:Ski complex"/>
    <property type="evidence" value="ECO:0007669"/>
    <property type="project" value="InterPro"/>
</dbReference>
<keyword evidence="2 3" id="KW-0802">TPR repeat</keyword>
<evidence type="ECO:0000313" key="5">
    <source>
        <dbReference type="EMBL" id="ASD62152.1"/>
    </source>
</evidence>
<dbReference type="OrthoDB" id="5288661at2"/>
<gene>
    <name evidence="5" type="ORF">B9G79_00515</name>
</gene>
<evidence type="ECO:0000256" key="4">
    <source>
        <dbReference type="SAM" id="MobiDB-lite"/>
    </source>
</evidence>
<dbReference type="Proteomes" id="UP000197003">
    <property type="component" value="Chromosome"/>
</dbReference>
<dbReference type="AlphaFoldDB" id="A0A1Z3N3U7"/>
<evidence type="ECO:0000256" key="2">
    <source>
        <dbReference type="ARBA" id="ARBA00022803"/>
    </source>
</evidence>
<dbReference type="InterPro" id="IPR019734">
    <property type="entry name" value="TPR_rpt"/>
</dbReference>
<dbReference type="InterPro" id="IPR039226">
    <property type="entry name" value="Ski3/TTC37"/>
</dbReference>